<proteinExistence type="predicted"/>
<dbReference type="RefSeq" id="WP_272111989.1">
    <property type="nucleotide sequence ID" value="NZ_DAWBUL010000118.1"/>
</dbReference>
<dbReference type="Proteomes" id="UP001211015">
    <property type="component" value="Unassembled WGS sequence"/>
</dbReference>
<keyword evidence="1" id="KW-0378">Hydrolase</keyword>
<protein>
    <submittedName>
        <fullName evidence="1">Carboxypeptidase-like regulatory domain-containing protein</fullName>
    </submittedName>
</protein>
<evidence type="ECO:0000313" key="2">
    <source>
        <dbReference type="Proteomes" id="UP001211015"/>
    </source>
</evidence>
<gene>
    <name evidence="1" type="ORF">PNU62_12400</name>
</gene>
<keyword evidence="1" id="KW-0121">Carboxypeptidase</keyword>
<dbReference type="SUPFAM" id="SSF49464">
    <property type="entry name" value="Carboxypeptidase regulatory domain-like"/>
    <property type="match status" value="1"/>
</dbReference>
<sequence>MKVKDAWYFNYTQKESEILQPDMAVPESHVGIYCEFEELVFPISFHILGMCKGEVVFDKDITAFGNGDDADISLRKSGYGAVFKIREDKDCEPDMLRVIYEAGGKSETFETECKYYTFSGQVSDFDGKPFPAVVMLYRYGFDAAPFIMGTWTDLNGRYSLRVPAGSYNAIYSDDNSYGISSLECWGWNIIADRDEVIDLKIGNGEVYSLNVSVNNGGVQTLFLTFRPMVYFKKEEYDTVVGEEKVHITDVAPEIAKEDVTVYVNGRKTDVISLQKLYEASPDGLHLPMYMVQIPREMHPDCLDKQTVVLEYDTKDRGNGRACSRGFTQFFYKDGFCTR</sequence>
<dbReference type="EMBL" id="JAQMLV010000020">
    <property type="protein sequence ID" value="MDB8745821.1"/>
    <property type="molecule type" value="Genomic_DNA"/>
</dbReference>
<accession>A0AAW6EAP7</accession>
<reference evidence="1" key="1">
    <citation type="submission" date="2023-01" db="EMBL/GenBank/DDBJ databases">
        <title>Human gut microbiome strain richness.</title>
        <authorList>
            <person name="Chen-Liaw A."/>
        </authorList>
    </citation>
    <scope>NUCLEOTIDE SEQUENCE</scope>
    <source>
        <strain evidence="1">1001275st1_F4_1001275B_160808</strain>
    </source>
</reference>
<keyword evidence="1" id="KW-0645">Protease</keyword>
<dbReference type="InterPro" id="IPR008969">
    <property type="entry name" value="CarboxyPept-like_regulatory"/>
</dbReference>
<name>A0AAW6EAP7_9FIRM</name>
<comment type="caution">
    <text evidence="1">The sequence shown here is derived from an EMBL/GenBank/DDBJ whole genome shotgun (WGS) entry which is preliminary data.</text>
</comment>
<evidence type="ECO:0000313" key="1">
    <source>
        <dbReference type="EMBL" id="MDB8745821.1"/>
    </source>
</evidence>
<organism evidence="1 2">
    <name type="scientific">Ruminococcus bicirculans</name>
    <name type="common">ex Wegman et al. 2014</name>
    <dbReference type="NCBI Taxonomy" id="1160721"/>
    <lineage>
        <taxon>Bacteria</taxon>
        <taxon>Bacillati</taxon>
        <taxon>Bacillota</taxon>
        <taxon>Clostridia</taxon>
        <taxon>Eubacteriales</taxon>
        <taxon>Oscillospiraceae</taxon>
        <taxon>Ruminococcus</taxon>
    </lineage>
</organism>
<dbReference type="AlphaFoldDB" id="A0AAW6EAP7"/>
<dbReference type="GO" id="GO:0004180">
    <property type="term" value="F:carboxypeptidase activity"/>
    <property type="evidence" value="ECO:0007669"/>
    <property type="project" value="UniProtKB-KW"/>
</dbReference>